<evidence type="ECO:0000313" key="2">
    <source>
        <dbReference type="Proteomes" id="UP000230233"/>
    </source>
</evidence>
<proteinExistence type="predicted"/>
<protein>
    <submittedName>
        <fullName evidence="1">Uncharacterized protein</fullName>
    </submittedName>
</protein>
<evidence type="ECO:0000313" key="1">
    <source>
        <dbReference type="EMBL" id="PIC15466.1"/>
    </source>
</evidence>
<keyword evidence="2" id="KW-1185">Reference proteome</keyword>
<dbReference type="OrthoDB" id="10278053at2759"/>
<gene>
    <name evidence="1" type="primary">Cnig_chr_X.g22426</name>
    <name evidence="1" type="ORF">B9Z55_022426</name>
</gene>
<name>A0A2G5SKU2_9PELO</name>
<sequence>MKMIVSRFSASPPKMSRFTHFVILACLSATTTGIIECMVGIQREYLTMEYGFDYCITSFELTSRRSLYHGGVGKPPISHTGCYSHAKKDASIHCICYTNGCNYDPNPKKFHNPRAL</sequence>
<reference evidence="2" key="1">
    <citation type="submission" date="2017-10" db="EMBL/GenBank/DDBJ databases">
        <title>Rapid genome shrinkage in a self-fertile nematode reveals novel sperm competition proteins.</title>
        <authorList>
            <person name="Yin D."/>
            <person name="Schwarz E.M."/>
            <person name="Thomas C.G."/>
            <person name="Felde R.L."/>
            <person name="Korf I.F."/>
            <person name="Cutter A.D."/>
            <person name="Schartner C.M."/>
            <person name="Ralston E.J."/>
            <person name="Meyer B.J."/>
            <person name="Haag E.S."/>
        </authorList>
    </citation>
    <scope>NUCLEOTIDE SEQUENCE [LARGE SCALE GENOMIC DNA]</scope>
    <source>
        <strain evidence="2">JU1422</strain>
    </source>
</reference>
<accession>A0A2G5SKU2</accession>
<dbReference type="EMBL" id="PDUG01000006">
    <property type="protein sequence ID" value="PIC15466.1"/>
    <property type="molecule type" value="Genomic_DNA"/>
</dbReference>
<comment type="caution">
    <text evidence="1">The sequence shown here is derived from an EMBL/GenBank/DDBJ whole genome shotgun (WGS) entry which is preliminary data.</text>
</comment>
<dbReference type="Proteomes" id="UP000230233">
    <property type="component" value="Chromosome X"/>
</dbReference>
<organism evidence="1 2">
    <name type="scientific">Caenorhabditis nigoni</name>
    <dbReference type="NCBI Taxonomy" id="1611254"/>
    <lineage>
        <taxon>Eukaryota</taxon>
        <taxon>Metazoa</taxon>
        <taxon>Ecdysozoa</taxon>
        <taxon>Nematoda</taxon>
        <taxon>Chromadorea</taxon>
        <taxon>Rhabditida</taxon>
        <taxon>Rhabditina</taxon>
        <taxon>Rhabditomorpha</taxon>
        <taxon>Rhabditoidea</taxon>
        <taxon>Rhabditidae</taxon>
        <taxon>Peloderinae</taxon>
        <taxon>Caenorhabditis</taxon>
    </lineage>
</organism>
<dbReference type="AlphaFoldDB" id="A0A2G5SKU2"/>